<reference evidence="1 2" key="1">
    <citation type="journal article" date="2009" name="Stand. Genomic Sci.">
        <title>Complete genome sequence of Beutenbergia cavernae type strain (HKI 0122).</title>
        <authorList>
            <person name="Land M."/>
            <person name="Pukall R."/>
            <person name="Abt B."/>
            <person name="Goker M."/>
            <person name="Rohde M."/>
            <person name="Glavina Del Rio T."/>
            <person name="Tice H."/>
            <person name="Copeland A."/>
            <person name="Cheng J.F."/>
            <person name="Lucas S."/>
            <person name="Chen F."/>
            <person name="Nolan M."/>
            <person name="Bruce D."/>
            <person name="Goodwin L."/>
            <person name="Pitluck S."/>
            <person name="Ivanova N."/>
            <person name="Mavromatis K."/>
            <person name="Ovchinnikova G."/>
            <person name="Pati A."/>
            <person name="Chen A."/>
            <person name="Palaniappan K."/>
            <person name="Hauser L."/>
            <person name="Chang Y.J."/>
            <person name="Jefferies C.C."/>
            <person name="Saunders E."/>
            <person name="Brettin T."/>
            <person name="Detter J.C."/>
            <person name="Han C."/>
            <person name="Chain P."/>
            <person name="Bristow J."/>
            <person name="Eisen J.A."/>
            <person name="Markowitz V."/>
            <person name="Hugenholtz P."/>
            <person name="Kyrpides N.C."/>
            <person name="Klenk H.P."/>
            <person name="Lapidus A."/>
        </authorList>
    </citation>
    <scope>NUCLEOTIDE SEQUENCE [LARGE SCALE GENOMIC DNA]</scope>
    <source>
        <strain evidence="2">ATCC BAA-8 / DSM 12333 / NBRC 16432</strain>
    </source>
</reference>
<evidence type="ECO:0000313" key="1">
    <source>
        <dbReference type="EMBL" id="ACQ80520.1"/>
    </source>
</evidence>
<organism evidence="1 2">
    <name type="scientific">Beutenbergia cavernae (strain ATCC BAA-8 / DSM 12333 / CCUG 43141 / JCM 11478 / NBRC 16432 / NCIMB 13614 / HKI 0122)</name>
    <dbReference type="NCBI Taxonomy" id="471853"/>
    <lineage>
        <taxon>Bacteria</taxon>
        <taxon>Bacillati</taxon>
        <taxon>Actinomycetota</taxon>
        <taxon>Actinomycetes</taxon>
        <taxon>Micrococcales</taxon>
        <taxon>Beutenbergiaceae</taxon>
        <taxon>Beutenbergia</taxon>
    </lineage>
</organism>
<name>C5BVD3_BEUC1</name>
<proteinExistence type="predicted"/>
<gene>
    <name evidence="1" type="ordered locus">Bcav_2269</name>
</gene>
<dbReference type="AlphaFoldDB" id="C5BVD3"/>
<dbReference type="eggNOG" id="COG1396">
    <property type="taxonomic scope" value="Bacteria"/>
</dbReference>
<dbReference type="Proteomes" id="UP000007962">
    <property type="component" value="Chromosome"/>
</dbReference>
<sequence>MLLRIDGRELRMFSTLTTFGTPMDVALDEVVIEAYYPADEESAAFFTA</sequence>
<dbReference type="HOGENOM" id="CLU_214963_0_0_11"/>
<dbReference type="EMBL" id="CP001618">
    <property type="protein sequence ID" value="ACQ80520.1"/>
    <property type="molecule type" value="Genomic_DNA"/>
</dbReference>
<evidence type="ECO:0000313" key="2">
    <source>
        <dbReference type="Proteomes" id="UP000007962"/>
    </source>
</evidence>
<keyword evidence="2" id="KW-1185">Reference proteome</keyword>
<protein>
    <submittedName>
        <fullName evidence="1">Helix-turn-helix domain-containing protein</fullName>
    </submittedName>
</protein>
<dbReference type="KEGG" id="bcv:Bcav_2269"/>
<accession>C5BVD3</accession>